<evidence type="ECO:0000256" key="7">
    <source>
        <dbReference type="ARBA" id="ARBA00022670"/>
    </source>
</evidence>
<dbReference type="PROSITE" id="PS50249">
    <property type="entry name" value="MPN"/>
    <property type="match status" value="1"/>
</dbReference>
<feature type="region of interest" description="Disordered" evidence="14">
    <location>
        <begin position="546"/>
        <end position="568"/>
    </location>
</feature>
<reference evidence="16 17" key="1">
    <citation type="journal article" date="2023" name="Elife">
        <title>Identification of key yeast species and microbe-microbe interactions impacting larval growth of Drosophila in the wild.</title>
        <authorList>
            <person name="Mure A."/>
            <person name="Sugiura Y."/>
            <person name="Maeda R."/>
            <person name="Honda K."/>
            <person name="Sakurai N."/>
            <person name="Takahashi Y."/>
            <person name="Watada M."/>
            <person name="Katoh T."/>
            <person name="Gotoh A."/>
            <person name="Gotoh Y."/>
            <person name="Taniguchi I."/>
            <person name="Nakamura K."/>
            <person name="Hayashi T."/>
            <person name="Katayama T."/>
            <person name="Uemura T."/>
            <person name="Hattori Y."/>
        </authorList>
    </citation>
    <scope>NUCLEOTIDE SEQUENCE [LARGE SCALE GENOMIC DNA]</scope>
    <source>
        <strain evidence="16 17">SC-9</strain>
    </source>
</reference>
<keyword evidence="17" id="KW-1185">Reference proteome</keyword>
<dbReference type="GO" id="GO:0046872">
    <property type="term" value="F:metal ion binding"/>
    <property type="evidence" value="ECO:0007669"/>
    <property type="project" value="UniProtKB-KW"/>
</dbReference>
<evidence type="ECO:0000256" key="4">
    <source>
        <dbReference type="ARBA" id="ARBA00011098"/>
    </source>
</evidence>
<keyword evidence="13" id="KW-0539">Nucleus</keyword>
<organism evidence="16 17">
    <name type="scientific">Saccharomycopsis crataegensis</name>
    <dbReference type="NCBI Taxonomy" id="43959"/>
    <lineage>
        <taxon>Eukaryota</taxon>
        <taxon>Fungi</taxon>
        <taxon>Dikarya</taxon>
        <taxon>Ascomycota</taxon>
        <taxon>Saccharomycotina</taxon>
        <taxon>Saccharomycetes</taxon>
        <taxon>Saccharomycopsidaceae</taxon>
        <taxon>Saccharomycopsis</taxon>
    </lineage>
</organism>
<evidence type="ECO:0000313" key="17">
    <source>
        <dbReference type="Proteomes" id="UP001360560"/>
    </source>
</evidence>
<sequence>MTNTSHPSVYSSLAYQLAATLDGHSCGHPHSAEGSSFLSTTTVDLNELLTRKQNSEDTDILDTQNFYKYDNFTPQSLKHSKPWKINPTYFQTVYISSLALMKMTIHADSGGDIEVMGMLIGKIINKGMVVMDTYSLPVVGTETRVNAQAESYEYMVSYLDHLKKSGYRNENIIGWYHSHPGYGCWLSGIDVATESLNQKFQDPYLAIVIDPKKTKLDGKVEIGAFRTYPEDADVSSPANTTTVEMDGSNGTVIPDVKLKDFGAHCSEYYSLDVKVFKSKSDESVLKLLLDNYWISGLTDLIDDDDDEDLNLLNKLDTIIDTRLISAINKFDKNYPKISAKLSKKSDNKINLKKKVVAKKPEFPGLKLPNYEVASNIEIMKLHQHHQLGKKKKDDEISEDYYDEEVYDEDEDYEEDDDGDELSGFMNSRMTESLSTLKPLNEVVPLVDINMKEVDDEDMEENYNSVDSDTSIDNISTFSSSSGVITNPKSSSHASKINSGSSSATSEIEAKSSVASEIDDEKKSTEFDSRYRRGKNIGGYYETLQAVSRKSSSGAHHERQQSSTNNQNKFTEIGNELANLSNLTKSIAGEDLRNSISLKLQQELFF</sequence>
<keyword evidence="8" id="KW-0479">Metal-binding</keyword>
<keyword evidence="10" id="KW-0378">Hydrolase</keyword>
<dbReference type="InterPro" id="IPR050242">
    <property type="entry name" value="JAMM_MPN+_peptidase_M67A"/>
</dbReference>
<gene>
    <name evidence="16" type="ORF">DASC09_037350</name>
</gene>
<evidence type="ECO:0000256" key="12">
    <source>
        <dbReference type="ARBA" id="ARBA00023049"/>
    </source>
</evidence>
<dbReference type="Proteomes" id="UP001360560">
    <property type="component" value="Unassembled WGS sequence"/>
</dbReference>
<keyword evidence="6" id="KW-0963">Cytoplasm</keyword>
<feature type="domain" description="MPN" evidence="15">
    <location>
        <begin position="93"/>
        <end position="231"/>
    </location>
</feature>
<feature type="compositionally biased region" description="Basic and acidic residues" evidence="14">
    <location>
        <begin position="519"/>
        <end position="528"/>
    </location>
</feature>
<evidence type="ECO:0000259" key="15">
    <source>
        <dbReference type="PROSITE" id="PS50249"/>
    </source>
</evidence>
<dbReference type="FunFam" id="3.40.140.10:FF:000203">
    <property type="entry name" value="COP9 signalosome complex subunit 5"/>
    <property type="match status" value="1"/>
</dbReference>
<dbReference type="GO" id="GO:0006508">
    <property type="term" value="P:proteolysis"/>
    <property type="evidence" value="ECO:0007669"/>
    <property type="project" value="UniProtKB-KW"/>
</dbReference>
<evidence type="ECO:0000256" key="2">
    <source>
        <dbReference type="ARBA" id="ARBA00004496"/>
    </source>
</evidence>
<evidence type="ECO:0000313" key="16">
    <source>
        <dbReference type="EMBL" id="GMM36410.1"/>
    </source>
</evidence>
<keyword evidence="11" id="KW-0862">Zinc</keyword>
<dbReference type="AlphaFoldDB" id="A0AAV5QQ22"/>
<comment type="subunit">
    <text evidence="4">Component of the COP9 signalosome (CSN) complex.</text>
</comment>
<dbReference type="SUPFAM" id="SSF102712">
    <property type="entry name" value="JAB1/MPN domain"/>
    <property type="match status" value="1"/>
</dbReference>
<dbReference type="GO" id="GO:0005737">
    <property type="term" value="C:cytoplasm"/>
    <property type="evidence" value="ECO:0007669"/>
    <property type="project" value="UniProtKB-SubCell"/>
</dbReference>
<evidence type="ECO:0000256" key="3">
    <source>
        <dbReference type="ARBA" id="ARBA00006008"/>
    </source>
</evidence>
<accession>A0AAV5QQ22</accession>
<name>A0AAV5QQ22_9ASCO</name>
<dbReference type="GO" id="GO:0008237">
    <property type="term" value="F:metallopeptidase activity"/>
    <property type="evidence" value="ECO:0007669"/>
    <property type="project" value="UniProtKB-KW"/>
</dbReference>
<dbReference type="InterPro" id="IPR037518">
    <property type="entry name" value="MPN"/>
</dbReference>
<evidence type="ECO:0000256" key="9">
    <source>
        <dbReference type="ARBA" id="ARBA00022790"/>
    </source>
</evidence>
<dbReference type="CDD" id="cd08069">
    <property type="entry name" value="MPN_RPN11_CSN5"/>
    <property type="match status" value="1"/>
</dbReference>
<dbReference type="Pfam" id="PF01398">
    <property type="entry name" value="JAB"/>
    <property type="match status" value="1"/>
</dbReference>
<comment type="similarity">
    <text evidence="3">Belongs to the peptidase M67A family. CSN5 subfamily.</text>
</comment>
<evidence type="ECO:0000256" key="8">
    <source>
        <dbReference type="ARBA" id="ARBA00022723"/>
    </source>
</evidence>
<dbReference type="Gene3D" id="3.40.140.10">
    <property type="entry name" value="Cytidine Deaminase, domain 2"/>
    <property type="match status" value="1"/>
</dbReference>
<dbReference type="EMBL" id="BTFZ01000011">
    <property type="protein sequence ID" value="GMM36410.1"/>
    <property type="molecule type" value="Genomic_DNA"/>
</dbReference>
<feature type="compositionally biased region" description="Polar residues" evidence="14">
    <location>
        <begin position="482"/>
        <end position="505"/>
    </location>
</feature>
<dbReference type="SMART" id="SM00232">
    <property type="entry name" value="JAB_MPN"/>
    <property type="match status" value="1"/>
</dbReference>
<evidence type="ECO:0000256" key="10">
    <source>
        <dbReference type="ARBA" id="ARBA00022801"/>
    </source>
</evidence>
<evidence type="ECO:0000256" key="13">
    <source>
        <dbReference type="ARBA" id="ARBA00023242"/>
    </source>
</evidence>
<keyword evidence="7" id="KW-0645">Protease</keyword>
<dbReference type="PANTHER" id="PTHR10410">
    <property type="entry name" value="EUKARYOTIC TRANSLATION INITIATION FACTOR 3 -RELATED"/>
    <property type="match status" value="1"/>
</dbReference>
<evidence type="ECO:0000256" key="14">
    <source>
        <dbReference type="SAM" id="MobiDB-lite"/>
    </source>
</evidence>
<keyword evidence="9" id="KW-0736">Signalosome</keyword>
<evidence type="ECO:0000256" key="5">
    <source>
        <dbReference type="ARBA" id="ARBA00014880"/>
    </source>
</evidence>
<dbReference type="InterPro" id="IPR000555">
    <property type="entry name" value="JAMM/MPN+_dom"/>
</dbReference>
<evidence type="ECO:0000256" key="11">
    <source>
        <dbReference type="ARBA" id="ARBA00022833"/>
    </source>
</evidence>
<keyword evidence="12" id="KW-0482">Metalloprotease</keyword>
<feature type="region of interest" description="Disordered" evidence="14">
    <location>
        <begin position="478"/>
        <end position="528"/>
    </location>
</feature>
<dbReference type="GO" id="GO:0008180">
    <property type="term" value="C:COP9 signalosome"/>
    <property type="evidence" value="ECO:0007669"/>
    <property type="project" value="UniProtKB-KW"/>
</dbReference>
<dbReference type="RefSeq" id="XP_064853406.1">
    <property type="nucleotide sequence ID" value="XM_064997334.1"/>
</dbReference>
<proteinExistence type="inferred from homology"/>
<comment type="subcellular location">
    <subcellularLocation>
        <location evidence="2">Cytoplasm</location>
    </subcellularLocation>
    <subcellularLocation>
        <location evidence="1">Nucleus</location>
    </subcellularLocation>
</comment>
<evidence type="ECO:0000256" key="6">
    <source>
        <dbReference type="ARBA" id="ARBA00022490"/>
    </source>
</evidence>
<protein>
    <recommendedName>
        <fullName evidence="5">COP9 signalosome complex subunit 5</fullName>
    </recommendedName>
</protein>
<comment type="caution">
    <text evidence="16">The sequence shown here is derived from an EMBL/GenBank/DDBJ whole genome shotgun (WGS) entry which is preliminary data.</text>
</comment>
<evidence type="ECO:0000256" key="1">
    <source>
        <dbReference type="ARBA" id="ARBA00004123"/>
    </source>
</evidence>
<dbReference type="GeneID" id="90074385"/>